<dbReference type="InterPro" id="IPR036047">
    <property type="entry name" value="F-box-like_dom_sf"/>
</dbReference>
<dbReference type="InterPro" id="IPR032675">
    <property type="entry name" value="LRR_dom_sf"/>
</dbReference>
<accession>A0A9P6X7S4</accession>
<proteinExistence type="predicted"/>
<dbReference type="InterPro" id="IPR001810">
    <property type="entry name" value="F-box_dom"/>
</dbReference>
<dbReference type="Pfam" id="PF12937">
    <property type="entry name" value="F-box-like"/>
    <property type="match status" value="1"/>
</dbReference>
<organism evidence="2 3">
    <name type="scientific">Rhizopus oryzae</name>
    <name type="common">Mucormycosis agent</name>
    <name type="synonym">Rhizopus arrhizus var. delemar</name>
    <dbReference type="NCBI Taxonomy" id="64495"/>
    <lineage>
        <taxon>Eukaryota</taxon>
        <taxon>Fungi</taxon>
        <taxon>Fungi incertae sedis</taxon>
        <taxon>Mucoromycota</taxon>
        <taxon>Mucoromycotina</taxon>
        <taxon>Mucoromycetes</taxon>
        <taxon>Mucorales</taxon>
        <taxon>Mucorineae</taxon>
        <taxon>Rhizopodaceae</taxon>
        <taxon>Rhizopus</taxon>
    </lineage>
</organism>
<dbReference type="AlphaFoldDB" id="A0A9P6X7S4"/>
<evidence type="ECO:0000313" key="2">
    <source>
        <dbReference type="EMBL" id="KAG1307316.1"/>
    </source>
</evidence>
<dbReference type="PROSITE" id="PS50181">
    <property type="entry name" value="FBOX"/>
    <property type="match status" value="1"/>
</dbReference>
<dbReference type="Gene3D" id="1.20.1280.50">
    <property type="match status" value="1"/>
</dbReference>
<dbReference type="Proteomes" id="UP000716291">
    <property type="component" value="Unassembled WGS sequence"/>
</dbReference>
<dbReference type="EMBL" id="JAANQT010000967">
    <property type="protein sequence ID" value="KAG1307316.1"/>
    <property type="molecule type" value="Genomic_DNA"/>
</dbReference>
<dbReference type="SUPFAM" id="SSF81383">
    <property type="entry name" value="F-box domain"/>
    <property type="match status" value="1"/>
</dbReference>
<protein>
    <recommendedName>
        <fullName evidence="1">F-box domain-containing protein</fullName>
    </recommendedName>
</protein>
<name>A0A9P6X7S4_RHIOR</name>
<dbReference type="Gene3D" id="3.80.10.10">
    <property type="entry name" value="Ribonuclease Inhibitor"/>
    <property type="match status" value="1"/>
</dbReference>
<reference evidence="2" key="1">
    <citation type="journal article" date="2020" name="Microb. Genom.">
        <title>Genetic diversity of clinical and environmental Mucorales isolates obtained from an investigation of mucormycosis cases among solid organ transplant recipients.</title>
        <authorList>
            <person name="Nguyen M.H."/>
            <person name="Kaul D."/>
            <person name="Muto C."/>
            <person name="Cheng S.J."/>
            <person name="Richter R.A."/>
            <person name="Bruno V.M."/>
            <person name="Liu G."/>
            <person name="Beyhan S."/>
            <person name="Sundermann A.J."/>
            <person name="Mounaud S."/>
            <person name="Pasculle A.W."/>
            <person name="Nierman W.C."/>
            <person name="Driscoll E."/>
            <person name="Cumbie R."/>
            <person name="Clancy C.J."/>
            <person name="Dupont C.L."/>
        </authorList>
    </citation>
    <scope>NUCLEOTIDE SEQUENCE</scope>
    <source>
        <strain evidence="2">GL11</strain>
    </source>
</reference>
<evidence type="ECO:0000313" key="3">
    <source>
        <dbReference type="Proteomes" id="UP000716291"/>
    </source>
</evidence>
<gene>
    <name evidence="2" type="ORF">G6F64_006910</name>
</gene>
<feature type="domain" description="F-box" evidence="1">
    <location>
        <begin position="1"/>
        <end position="46"/>
    </location>
</feature>
<sequence length="522" mass="60885">MYSVNNLPNEILITIFGLLTPVDQLNCQLVCQAWLMSSRQIYYEKVKTNNTNTLALLRCLDSQRFHSSAYIKTLSIHFYPYFNCPRLLSKEEFTRLIQHCTNLERLLISPNSVYWDYLHPGLNLSRLTRLAYPELPSRTPSKTTSYYRSLHDFKTHLTSLDIHSACNHWIRNAFGHLLNYLAEFIHLKDLTISGGSQVSIVHLDDVLKVCKQLTRLQFGLSHSFWAPNSKTTTTKYTTLRYLDIYLPEFSIPSLEYIKTRFSELRHLKLLVFHGQTHQWTEEQTRYLQREFIPYLQNLSSYSIKFDMEAGCETIESTLLKHWPEGQLVAFLDVSESTYERTQMNLIKDQDHKEIQYMTTWNPAYHLHPYLRYFSAFGPLLSKLTIKNYTQTTSTPNLDTLLALCPSLHTFILEAPAKDMWAITPSTYQHRHLTILELKRVHLDIKALEILCAKGPGIKHLSITDSQLTYTHPCFDEDVMRECFSFLDKNDCQLVLNNVTLLMMNIMGMCGARIKYNSTKIIF</sequence>
<dbReference type="SUPFAM" id="SSF52047">
    <property type="entry name" value="RNI-like"/>
    <property type="match status" value="1"/>
</dbReference>
<keyword evidence="3" id="KW-1185">Reference proteome</keyword>
<comment type="caution">
    <text evidence="2">The sequence shown here is derived from an EMBL/GenBank/DDBJ whole genome shotgun (WGS) entry which is preliminary data.</text>
</comment>
<evidence type="ECO:0000259" key="1">
    <source>
        <dbReference type="PROSITE" id="PS50181"/>
    </source>
</evidence>